<reference evidence="2" key="1">
    <citation type="journal article" date="2020" name="Stud. Mycol.">
        <title>101 Dothideomycetes genomes: a test case for predicting lifestyles and emergence of pathogens.</title>
        <authorList>
            <person name="Haridas S."/>
            <person name="Albert R."/>
            <person name="Binder M."/>
            <person name="Bloem J."/>
            <person name="Labutti K."/>
            <person name="Salamov A."/>
            <person name="Andreopoulos B."/>
            <person name="Baker S."/>
            <person name="Barry K."/>
            <person name="Bills G."/>
            <person name="Bluhm B."/>
            <person name="Cannon C."/>
            <person name="Castanera R."/>
            <person name="Culley D."/>
            <person name="Daum C."/>
            <person name="Ezra D."/>
            <person name="Gonzalez J."/>
            <person name="Henrissat B."/>
            <person name="Kuo A."/>
            <person name="Liang C."/>
            <person name="Lipzen A."/>
            <person name="Lutzoni F."/>
            <person name="Magnuson J."/>
            <person name="Mondo S."/>
            <person name="Nolan M."/>
            <person name="Ohm R."/>
            <person name="Pangilinan J."/>
            <person name="Park H.-J."/>
            <person name="Ramirez L."/>
            <person name="Alfaro M."/>
            <person name="Sun H."/>
            <person name="Tritt A."/>
            <person name="Yoshinaga Y."/>
            <person name="Zwiers L.-H."/>
            <person name="Turgeon B."/>
            <person name="Goodwin S."/>
            <person name="Spatafora J."/>
            <person name="Crous P."/>
            <person name="Grigoriev I."/>
        </authorList>
    </citation>
    <scope>NUCLEOTIDE SEQUENCE</scope>
    <source>
        <strain evidence="2">CBS 119925</strain>
    </source>
</reference>
<sequence length="184" mass="19813">MTARSLASSIHLDSNGLVVFLLARVRRTGHKFGDSEDPSDNRRKRKFLEDNDSGSPGPSGRNADLGVASPFREAKARMIQAQFEAPAFSLDRLFTEKELNMALNQATIAASNFFAKMKDADAAQDGTTNGANGTNENGSEDGEAQDGDQDREPAGAPEMSRQTRVGPVHRALSSRQAFLRVGSS</sequence>
<gene>
    <name evidence="2" type="ORF">M011DRAFT_491126</name>
</gene>
<keyword evidence="3" id="KW-1185">Reference proteome</keyword>
<feature type="region of interest" description="Disordered" evidence="1">
    <location>
        <begin position="124"/>
        <end position="184"/>
    </location>
</feature>
<feature type="compositionally biased region" description="Acidic residues" evidence="1">
    <location>
        <begin position="138"/>
        <end position="147"/>
    </location>
</feature>
<feature type="region of interest" description="Disordered" evidence="1">
    <location>
        <begin position="31"/>
        <end position="66"/>
    </location>
</feature>
<dbReference type="EMBL" id="MU006627">
    <property type="protein sequence ID" value="KAF2741737.1"/>
    <property type="molecule type" value="Genomic_DNA"/>
</dbReference>
<dbReference type="OrthoDB" id="70376at2759"/>
<evidence type="ECO:0000313" key="3">
    <source>
        <dbReference type="Proteomes" id="UP000799440"/>
    </source>
</evidence>
<feature type="compositionally biased region" description="Low complexity" evidence="1">
    <location>
        <begin position="126"/>
        <end position="137"/>
    </location>
</feature>
<evidence type="ECO:0000256" key="1">
    <source>
        <dbReference type="SAM" id="MobiDB-lite"/>
    </source>
</evidence>
<name>A0A6A6UXM4_9PLEO</name>
<accession>A0A6A6UXM4</accession>
<proteinExistence type="predicted"/>
<dbReference type="AlphaFoldDB" id="A0A6A6UXM4"/>
<dbReference type="Proteomes" id="UP000799440">
    <property type="component" value="Unassembled WGS sequence"/>
</dbReference>
<organism evidence="2 3">
    <name type="scientific">Sporormia fimetaria CBS 119925</name>
    <dbReference type="NCBI Taxonomy" id="1340428"/>
    <lineage>
        <taxon>Eukaryota</taxon>
        <taxon>Fungi</taxon>
        <taxon>Dikarya</taxon>
        <taxon>Ascomycota</taxon>
        <taxon>Pezizomycotina</taxon>
        <taxon>Dothideomycetes</taxon>
        <taxon>Pleosporomycetidae</taxon>
        <taxon>Pleosporales</taxon>
        <taxon>Sporormiaceae</taxon>
        <taxon>Sporormia</taxon>
    </lineage>
</organism>
<protein>
    <submittedName>
        <fullName evidence="2">Uncharacterized protein</fullName>
    </submittedName>
</protein>
<evidence type="ECO:0000313" key="2">
    <source>
        <dbReference type="EMBL" id="KAF2741737.1"/>
    </source>
</evidence>